<feature type="chain" id="PRO_5014802596" evidence="1">
    <location>
        <begin position="22"/>
        <end position="184"/>
    </location>
</feature>
<organism evidence="2 3">
    <name type="scientific">Sporisorium reilianum f. sp. reilianum</name>
    <dbReference type="NCBI Taxonomy" id="72559"/>
    <lineage>
        <taxon>Eukaryota</taxon>
        <taxon>Fungi</taxon>
        <taxon>Dikarya</taxon>
        <taxon>Basidiomycota</taxon>
        <taxon>Ustilaginomycotina</taxon>
        <taxon>Ustilaginomycetes</taxon>
        <taxon>Ustilaginales</taxon>
        <taxon>Ustilaginaceae</taxon>
        <taxon>Sporisorium</taxon>
    </lineage>
</organism>
<keyword evidence="1" id="KW-0732">Signal</keyword>
<evidence type="ECO:0000313" key="2">
    <source>
        <dbReference type="EMBL" id="SJX62744.1"/>
    </source>
</evidence>
<feature type="signal peptide" evidence="1">
    <location>
        <begin position="1"/>
        <end position="21"/>
    </location>
</feature>
<evidence type="ECO:0000313" key="3">
    <source>
        <dbReference type="Proteomes" id="UP000239563"/>
    </source>
</evidence>
<dbReference type="Proteomes" id="UP000239563">
    <property type="component" value="Chromosome VI"/>
</dbReference>
<gene>
    <name evidence="2" type="ORF">SRS1_11002</name>
</gene>
<name>A0A2N8UCK9_9BASI</name>
<reference evidence="2 3" key="1">
    <citation type="submission" date="2017-02" db="EMBL/GenBank/DDBJ databases">
        <authorList>
            <person name="Peterson S.W."/>
        </authorList>
    </citation>
    <scope>NUCLEOTIDE SEQUENCE [LARGE SCALE GENOMIC DNA]</scope>
    <source>
        <strain evidence="2 3">SRS1_H2-8</strain>
    </source>
</reference>
<accession>A0A2N8UCK9</accession>
<protein>
    <submittedName>
        <fullName evidence="2">Uncharacterized protein</fullName>
    </submittedName>
</protein>
<dbReference type="AlphaFoldDB" id="A0A2N8UCK9"/>
<proteinExistence type="predicted"/>
<sequence length="184" mass="20330">MRSTFHILATICLLGASLVFAQYPGAVGRVADAKALWDHVHALGYLPRGFNAGGLQSYQFQPWRDFVKKNGQDIFTATYHQIPQKEKRKSRSHFGRLARYAHDPSSPGPNGVINKYAIQAVDQLIESYATHQEALIAQQAAENAAAAARRASSQGEASEVRNAVDEYMSRKGDDLFLPAQPHNH</sequence>
<dbReference type="EMBL" id="LT795059">
    <property type="protein sequence ID" value="SJX62744.1"/>
    <property type="molecule type" value="Genomic_DNA"/>
</dbReference>
<evidence type="ECO:0000256" key="1">
    <source>
        <dbReference type="SAM" id="SignalP"/>
    </source>
</evidence>